<organism evidence="1 2">
    <name type="scientific">Nocardiopsis exhalans</name>
    <dbReference type="NCBI Taxonomy" id="163604"/>
    <lineage>
        <taxon>Bacteria</taxon>
        <taxon>Bacillati</taxon>
        <taxon>Actinomycetota</taxon>
        <taxon>Actinomycetes</taxon>
        <taxon>Streptosporangiales</taxon>
        <taxon>Nocardiopsidaceae</taxon>
        <taxon>Nocardiopsis</taxon>
    </lineage>
</organism>
<keyword evidence="2" id="KW-1185">Reference proteome</keyword>
<dbReference type="Proteomes" id="UP001055940">
    <property type="component" value="Chromosome"/>
</dbReference>
<dbReference type="EMBL" id="CP099837">
    <property type="protein sequence ID" value="USY17917.1"/>
    <property type="molecule type" value="Genomic_DNA"/>
</dbReference>
<evidence type="ECO:0000313" key="2">
    <source>
        <dbReference type="Proteomes" id="UP001055940"/>
    </source>
</evidence>
<gene>
    <name evidence="1" type="ORF">NE857_21620</name>
</gene>
<accession>A0ABY5D1P9</accession>
<evidence type="ECO:0000313" key="1">
    <source>
        <dbReference type="EMBL" id="USY17917.1"/>
    </source>
</evidence>
<dbReference type="RefSeq" id="WP_254417407.1">
    <property type="nucleotide sequence ID" value="NZ_BAAAJB010000011.1"/>
</dbReference>
<reference evidence="1" key="1">
    <citation type="submission" date="2022-06" db="EMBL/GenBank/DDBJ databases">
        <authorList>
            <person name="Ping M."/>
        </authorList>
    </citation>
    <scope>NUCLEOTIDE SEQUENCE</scope>
    <source>
        <strain evidence="1">JCM11759T</strain>
    </source>
</reference>
<protein>
    <submittedName>
        <fullName evidence="1">Uncharacterized protein</fullName>
    </submittedName>
</protein>
<name>A0ABY5D1P9_9ACTN</name>
<sequence length="96" mass="10632">MALPLRASQLPVKYERSREAHRPGRTIYEVAGSGLYRVTEASRGEFDVATLTQFGWTDLIRLDESDDVSTALEAMQAWLDVQTPTLRPDDGGSPHG</sequence>
<proteinExistence type="predicted"/>